<dbReference type="PANTHER" id="PTHR45586:SF1">
    <property type="entry name" value="LIPOPOLYSACCHARIDE ASSEMBLY PROTEIN B"/>
    <property type="match status" value="1"/>
</dbReference>
<protein>
    <submittedName>
        <fullName evidence="7">DUF3857 domain-containing protein</fullName>
    </submittedName>
</protein>
<sequence length="1358" mass="149106">MRFALAVLLASLPALAANPWEAPAFSAEPAALAGAAAALPAPEGAEVEVLLEEGTFSYDAHGRETVTLRQVYRVLTTEGAHTWDTVAMGYAPWHEERPEIRARVITPDGVAHVLDPATLVEATPAESEPETLSDRRVLRGPLPAITVGAVVEQLIITRETESLFASGAARRFFWGKEVPVRKVRLTLEVPQGSALHFATRGVGVKPRRTEAQGRTRLVFEDGPLEPLQAPEPFLPADAVTWPHVAFSTGRGWGELARSYHETVEVQLAGAALERTAKEIVGDEKRREVVAGKLMAWVHSQVRYTSLQFGAAAVVPRQPAETLVRRYGDCKDLSTLLVGLLRASGIPASVALLRTGPEDVREALPGFGLFDHAIVYLPGTPALWVDATDAFSAPGQLPVLVQGRLALVAHPETKGLVRTPEAPATANTFTTRREVFLAERGPARIVEVKASTGAVASAYREHFASTELARVREGYTEYVKSAFAAEELGRLEPRELKALEKPFEVELEVARASRGYTDDTEAVLALGGMALLGRLPDFLLDSSSEEPSGARRQGELVLLEPYTAELRYRVVPPPGYVPRPLPKAFNHKLGPATYSGQFSLQGREVHATFRFQTSKRRWTAAEVETFRTALTPLRTEEDAQAAFDHEGAALLAAERVSEALEAYRRLVTLHPNEALHRTQLSLALLGAGVGDEARQEARRATEVEPGSALAWRTLGWVLQHDMLGRRFLPGFDHAAALAAYRKAKALEPKDFETRGDLGILLEYNPQGERYAEGSRLKEAVAEYQELRELLDRDDMDDHLLLDVFLLERYAEVLRLAQDMKPSKLRHSVRLSASALVDGPAAAVKNASRWVPAVDDRREALQDAANRLMRLRRYPEAHAFLSEAARGAPNAVELQQRVTPLMKATRFDARALKNEDPRTVVQRLFLAVLEEDGGMAQVERNLVKASLTSEPDMASEVLRIVRAQLGRGVLAEVPLHASVDLALSMMELRVEGDAKSALRIQSRLPFEGSSASESWFVVRSGGEYRLLATGYHTPTLGQEAMRRVEAGDLAGARQWLDWARDMLPATRPESESGANFLRLWKKGSAGSAEQVRVAAASLMAYGKQAVRAIPFLSLAREKATTDAERRGLDRDLMGAYYTLKRMPELLETADRLLEAAPVDELAYFHATYALRQTNRTEELAKRAEARMKLLPEDDIALETLANVARMRGELAKAQEYRRRIVETGKATAHTYNELAWNTLFLGTVDEAAVADALKANTLTNYGNASYVHTLATLYAEVGDGQQARQLLLKSLELRGTGTPLPYDWYVVGRIAEGYGLQEEARAAYAKARSSEPDINNVNALTDSRLKALDSAPKAIAKPAP</sequence>
<organism evidence="7 8">
    <name type="scientific">Hyalangium rubrum</name>
    <dbReference type="NCBI Taxonomy" id="3103134"/>
    <lineage>
        <taxon>Bacteria</taxon>
        <taxon>Pseudomonadati</taxon>
        <taxon>Myxococcota</taxon>
        <taxon>Myxococcia</taxon>
        <taxon>Myxococcales</taxon>
        <taxon>Cystobacterineae</taxon>
        <taxon>Archangiaceae</taxon>
        <taxon>Hyalangium</taxon>
    </lineage>
</organism>
<evidence type="ECO:0000313" key="7">
    <source>
        <dbReference type="EMBL" id="MDY7232380.1"/>
    </source>
</evidence>
<dbReference type="InterPro" id="IPR011990">
    <property type="entry name" value="TPR-like_helical_dom_sf"/>
</dbReference>
<dbReference type="InterPro" id="IPR051012">
    <property type="entry name" value="CellSynth/LPSAsmb/PSIAsmb"/>
</dbReference>
<dbReference type="Proteomes" id="UP001291309">
    <property type="component" value="Unassembled WGS sequence"/>
</dbReference>
<feature type="domain" description="Transglutaminase-like" evidence="5">
    <location>
        <begin position="275"/>
        <end position="353"/>
    </location>
</feature>
<keyword evidence="8" id="KW-1185">Reference proteome</keyword>
<feature type="repeat" description="TPR" evidence="3">
    <location>
        <begin position="639"/>
        <end position="672"/>
    </location>
</feature>
<dbReference type="PANTHER" id="PTHR45586">
    <property type="entry name" value="TPR REPEAT-CONTAINING PROTEIN PA4667"/>
    <property type="match status" value="1"/>
</dbReference>
<evidence type="ECO:0000259" key="6">
    <source>
        <dbReference type="Pfam" id="PF12969"/>
    </source>
</evidence>
<feature type="domain" description="DUF3857" evidence="6">
    <location>
        <begin position="61"/>
        <end position="226"/>
    </location>
</feature>
<evidence type="ECO:0000256" key="4">
    <source>
        <dbReference type="SAM" id="SignalP"/>
    </source>
</evidence>
<dbReference type="RefSeq" id="WP_321551087.1">
    <property type="nucleotide sequence ID" value="NZ_JAXIVS010000019.1"/>
</dbReference>
<name>A0ABU5HGI8_9BACT</name>
<feature type="chain" id="PRO_5046747338" evidence="4">
    <location>
        <begin position="17"/>
        <end position="1358"/>
    </location>
</feature>
<dbReference type="InterPro" id="IPR024618">
    <property type="entry name" value="DUF3857"/>
</dbReference>
<dbReference type="EMBL" id="JAXIVS010000019">
    <property type="protein sequence ID" value="MDY7232380.1"/>
    <property type="molecule type" value="Genomic_DNA"/>
</dbReference>
<evidence type="ECO:0000256" key="2">
    <source>
        <dbReference type="ARBA" id="ARBA00022803"/>
    </source>
</evidence>
<proteinExistence type="predicted"/>
<dbReference type="SUPFAM" id="SSF48452">
    <property type="entry name" value="TPR-like"/>
    <property type="match status" value="3"/>
</dbReference>
<dbReference type="Gene3D" id="1.25.40.10">
    <property type="entry name" value="Tetratricopeptide repeat domain"/>
    <property type="match status" value="2"/>
</dbReference>
<keyword evidence="4" id="KW-0732">Signal</keyword>
<dbReference type="Gene3D" id="3.10.620.30">
    <property type="match status" value="1"/>
</dbReference>
<reference evidence="7 8" key="1">
    <citation type="submission" date="2023-12" db="EMBL/GenBank/DDBJ databases">
        <title>the genome sequence of Hyalangium sp. s54d21.</title>
        <authorList>
            <person name="Zhang X."/>
        </authorList>
    </citation>
    <scope>NUCLEOTIDE SEQUENCE [LARGE SCALE GENOMIC DNA]</scope>
    <source>
        <strain evidence="8">s54d21</strain>
    </source>
</reference>
<evidence type="ECO:0000313" key="8">
    <source>
        <dbReference type="Proteomes" id="UP001291309"/>
    </source>
</evidence>
<gene>
    <name evidence="7" type="ORF">SYV04_38685</name>
</gene>
<evidence type="ECO:0000259" key="5">
    <source>
        <dbReference type="Pfam" id="PF01841"/>
    </source>
</evidence>
<evidence type="ECO:0000256" key="1">
    <source>
        <dbReference type="ARBA" id="ARBA00022737"/>
    </source>
</evidence>
<dbReference type="Pfam" id="PF01841">
    <property type="entry name" value="Transglut_core"/>
    <property type="match status" value="1"/>
</dbReference>
<comment type="caution">
    <text evidence="7">The sequence shown here is derived from an EMBL/GenBank/DDBJ whole genome shotgun (WGS) entry which is preliminary data.</text>
</comment>
<feature type="signal peptide" evidence="4">
    <location>
        <begin position="1"/>
        <end position="16"/>
    </location>
</feature>
<keyword evidence="1" id="KW-0677">Repeat</keyword>
<keyword evidence="2 3" id="KW-0802">TPR repeat</keyword>
<evidence type="ECO:0000256" key="3">
    <source>
        <dbReference type="PROSITE-ProRule" id="PRU00339"/>
    </source>
</evidence>
<dbReference type="Pfam" id="PF12969">
    <property type="entry name" value="DUF3857"/>
    <property type="match status" value="1"/>
</dbReference>
<dbReference type="InterPro" id="IPR038765">
    <property type="entry name" value="Papain-like_cys_pep_sf"/>
</dbReference>
<dbReference type="InterPro" id="IPR019734">
    <property type="entry name" value="TPR_rpt"/>
</dbReference>
<dbReference type="SUPFAM" id="SSF54001">
    <property type="entry name" value="Cysteine proteinases"/>
    <property type="match status" value="1"/>
</dbReference>
<dbReference type="Gene3D" id="2.60.40.3140">
    <property type="match status" value="1"/>
</dbReference>
<accession>A0ABU5HGI8</accession>
<dbReference type="InterPro" id="IPR002931">
    <property type="entry name" value="Transglutaminase-like"/>
</dbReference>
<dbReference type="PROSITE" id="PS50005">
    <property type="entry name" value="TPR"/>
    <property type="match status" value="1"/>
</dbReference>